<evidence type="ECO:0000313" key="20">
    <source>
        <dbReference type="EMBL" id="SHJ12349.1"/>
    </source>
</evidence>
<dbReference type="InterPro" id="IPR027417">
    <property type="entry name" value="P-loop_NTPase"/>
</dbReference>
<dbReference type="InterPro" id="IPR050445">
    <property type="entry name" value="Bact_polysacc_biosynth/exp"/>
</dbReference>
<keyword evidence="12 17" id="KW-1133">Transmembrane helix</keyword>
<dbReference type="NCBIfam" id="TIGR01007">
    <property type="entry name" value="eps_fam"/>
    <property type="match status" value="1"/>
</dbReference>
<evidence type="ECO:0000256" key="11">
    <source>
        <dbReference type="ARBA" id="ARBA00022840"/>
    </source>
</evidence>
<keyword evidence="11" id="KW-0067">ATP-binding</keyword>
<gene>
    <name evidence="20" type="ORF">SAMN05216261_2859</name>
</gene>
<keyword evidence="10" id="KW-0418">Kinase</keyword>
<keyword evidence="5" id="KW-1003">Cell membrane</keyword>
<dbReference type="Pfam" id="PF13614">
    <property type="entry name" value="AAA_31"/>
    <property type="match status" value="1"/>
</dbReference>
<sequence length="789" mass="89554">MNNNIDYKKVIIRYLKEWNWFVLSLIIFIGLAFFKLRYTAPEYNANAKIMLVDDGGMSNPAEELLKDLGKISSSDSKKVEDEIEVLKSRMLMKEVVKRLDLNKKIFAKGRFHNTEYFPLKIAPIKIDFLASDTLIYESRLSFSVNITSETTFNFIRIIGQEEGVPTKAYFGKNVETPIGGVLITPNTNNLSNYIGQTIYVQIRPIDKVAESYRNAVKIKQAGEFSKVLNLSLNDHVVEKAKSVLNTLVEEYNRASIEEKSAKSNSTAEFINKRIDYIASDLGKVDDEIEQFKTGNKLTDITSEANLYLQTNAQTEQELAVTRTEYNKINFMKNQLNDDGFERIPANIGLSNGSVNSIANKYNELLENRNRLLKSSNEKNPIIVNLDQQLLALKSSLREGLENSAEAIGLQIRSLENQASKLNSKIYAVPGQVRKSRDIQREQGIKESLYLYLLQKREEATISLISTSPNAKLVDSASSNNLPVSPNRTITYFTYIIFGLCIPFTFFYIKDLLDTKIHNKEDLEKIIRGITVLGEVPRISSNKKLLIERNDRSILSESFRIIRTNFEYIRRHDQNENYKNVVFITSTINGEGKSLFSLNMALTIANTGKKVLLVGADVRNPQIYSSFKNKKDKNYDSSKLGLTEYLADESLSIQEAINDYKINDIGIDILLSGKIPPNPAELLMSDKVKDLFDKVSKDYDYVIVDTAPSMLVTDTLLISEYAGYTIYLTRADHTEKKILNFAEELNAKNKLNNMMLVVNDVEQSNFGYGAKYGYYGTPVKKGLFSRFRKA</sequence>
<dbReference type="SUPFAM" id="SSF52540">
    <property type="entry name" value="P-loop containing nucleoside triphosphate hydrolases"/>
    <property type="match status" value="1"/>
</dbReference>
<keyword evidence="14" id="KW-0829">Tyrosine-protein kinase</keyword>
<dbReference type="PANTHER" id="PTHR32309:SF13">
    <property type="entry name" value="FERRIC ENTEROBACTIN TRANSPORT PROTEIN FEPE"/>
    <property type="match status" value="1"/>
</dbReference>
<evidence type="ECO:0000256" key="2">
    <source>
        <dbReference type="ARBA" id="ARBA00007316"/>
    </source>
</evidence>
<keyword evidence="21" id="KW-1185">Reference proteome</keyword>
<dbReference type="Proteomes" id="UP000184396">
    <property type="component" value="Unassembled WGS sequence"/>
</dbReference>
<evidence type="ECO:0000256" key="15">
    <source>
        <dbReference type="ARBA" id="ARBA00051245"/>
    </source>
</evidence>
<evidence type="ECO:0000313" key="21">
    <source>
        <dbReference type="Proteomes" id="UP000184396"/>
    </source>
</evidence>
<evidence type="ECO:0000256" key="6">
    <source>
        <dbReference type="ARBA" id="ARBA00022519"/>
    </source>
</evidence>
<keyword evidence="8 17" id="KW-0812">Transmembrane</keyword>
<evidence type="ECO:0000256" key="17">
    <source>
        <dbReference type="SAM" id="Phobius"/>
    </source>
</evidence>
<dbReference type="GO" id="GO:0004715">
    <property type="term" value="F:non-membrane spanning protein tyrosine kinase activity"/>
    <property type="evidence" value="ECO:0007669"/>
    <property type="project" value="UniProtKB-EC"/>
</dbReference>
<dbReference type="Gene3D" id="3.40.50.300">
    <property type="entry name" value="P-loop containing nucleotide triphosphate hydrolases"/>
    <property type="match status" value="1"/>
</dbReference>
<dbReference type="GO" id="GO:0005886">
    <property type="term" value="C:plasma membrane"/>
    <property type="evidence" value="ECO:0007669"/>
    <property type="project" value="UniProtKB-SubCell"/>
</dbReference>
<evidence type="ECO:0000256" key="1">
    <source>
        <dbReference type="ARBA" id="ARBA00004429"/>
    </source>
</evidence>
<comment type="similarity">
    <text evidence="2">Belongs to the CpsD/CapB family.</text>
</comment>
<comment type="subcellular location">
    <subcellularLocation>
        <location evidence="1">Cell inner membrane</location>
        <topology evidence="1">Multi-pass membrane protein</topology>
    </subcellularLocation>
</comment>
<evidence type="ECO:0000256" key="4">
    <source>
        <dbReference type="ARBA" id="ARBA00011903"/>
    </source>
</evidence>
<dbReference type="Pfam" id="PF02706">
    <property type="entry name" value="Wzz"/>
    <property type="match status" value="1"/>
</dbReference>
<name>A0A1M6GQW5_9FLAO</name>
<keyword evidence="9" id="KW-0547">Nucleotide-binding</keyword>
<evidence type="ECO:0000259" key="19">
    <source>
        <dbReference type="Pfam" id="PF13614"/>
    </source>
</evidence>
<evidence type="ECO:0000256" key="3">
    <source>
        <dbReference type="ARBA" id="ARBA00008883"/>
    </source>
</evidence>
<comment type="similarity">
    <text evidence="3">Belongs to the etk/wzc family.</text>
</comment>
<dbReference type="AlphaFoldDB" id="A0A1M6GQW5"/>
<feature type="transmembrane region" description="Helical" evidence="17">
    <location>
        <begin position="20"/>
        <end position="38"/>
    </location>
</feature>
<dbReference type="InterPro" id="IPR003856">
    <property type="entry name" value="LPS_length_determ_N"/>
</dbReference>
<comment type="catalytic activity">
    <reaction evidence="15">
        <text>L-tyrosyl-[protein] + ATP = O-phospho-L-tyrosyl-[protein] + ADP + H(+)</text>
        <dbReference type="Rhea" id="RHEA:10596"/>
        <dbReference type="Rhea" id="RHEA-COMP:10136"/>
        <dbReference type="Rhea" id="RHEA-COMP:20101"/>
        <dbReference type="ChEBI" id="CHEBI:15378"/>
        <dbReference type="ChEBI" id="CHEBI:30616"/>
        <dbReference type="ChEBI" id="CHEBI:46858"/>
        <dbReference type="ChEBI" id="CHEBI:61978"/>
        <dbReference type="ChEBI" id="CHEBI:456216"/>
        <dbReference type="EC" id="2.7.10.2"/>
    </reaction>
</comment>
<feature type="domain" description="Polysaccharide chain length determinant N-terminal" evidence="18">
    <location>
        <begin position="5"/>
        <end position="98"/>
    </location>
</feature>
<evidence type="ECO:0000256" key="14">
    <source>
        <dbReference type="ARBA" id="ARBA00023137"/>
    </source>
</evidence>
<keyword evidence="6" id="KW-0997">Cell inner membrane</keyword>
<dbReference type="PANTHER" id="PTHR32309">
    <property type="entry name" value="TYROSINE-PROTEIN KINASE"/>
    <property type="match status" value="1"/>
</dbReference>
<dbReference type="CDD" id="cd05387">
    <property type="entry name" value="BY-kinase"/>
    <property type="match status" value="1"/>
</dbReference>
<dbReference type="GO" id="GO:0005524">
    <property type="term" value="F:ATP binding"/>
    <property type="evidence" value="ECO:0007669"/>
    <property type="project" value="UniProtKB-KW"/>
</dbReference>
<dbReference type="eggNOG" id="COG0489">
    <property type="taxonomic scope" value="Bacteria"/>
</dbReference>
<dbReference type="EC" id="2.7.10.2" evidence="4"/>
<feature type="coiled-coil region" evidence="16">
    <location>
        <begin position="397"/>
        <end position="424"/>
    </location>
</feature>
<dbReference type="STRING" id="1178825.SAMN05216261_2859"/>
<keyword evidence="16" id="KW-0175">Coiled coil</keyword>
<evidence type="ECO:0000256" key="16">
    <source>
        <dbReference type="SAM" id="Coils"/>
    </source>
</evidence>
<reference evidence="20 21" key="1">
    <citation type="submission" date="2016-11" db="EMBL/GenBank/DDBJ databases">
        <authorList>
            <person name="Jaros S."/>
            <person name="Januszkiewicz K."/>
            <person name="Wedrychowicz H."/>
        </authorList>
    </citation>
    <scope>NUCLEOTIDE SEQUENCE [LARGE SCALE GENOMIC DNA]</scope>
    <source>
        <strain evidence="20 21">CGMCC 1.12213</strain>
    </source>
</reference>
<evidence type="ECO:0000256" key="13">
    <source>
        <dbReference type="ARBA" id="ARBA00023136"/>
    </source>
</evidence>
<dbReference type="EMBL" id="FQYK01000009">
    <property type="protein sequence ID" value="SHJ12349.1"/>
    <property type="molecule type" value="Genomic_DNA"/>
</dbReference>
<evidence type="ECO:0000259" key="18">
    <source>
        <dbReference type="Pfam" id="PF02706"/>
    </source>
</evidence>
<keyword evidence="7" id="KW-0808">Transferase</keyword>
<feature type="domain" description="AAA" evidence="19">
    <location>
        <begin position="584"/>
        <end position="720"/>
    </location>
</feature>
<evidence type="ECO:0000256" key="8">
    <source>
        <dbReference type="ARBA" id="ARBA00022692"/>
    </source>
</evidence>
<dbReference type="InterPro" id="IPR005702">
    <property type="entry name" value="Wzc-like_C"/>
</dbReference>
<dbReference type="RefSeq" id="WP_019388644.1">
    <property type="nucleotide sequence ID" value="NZ_ALIH01000016.1"/>
</dbReference>
<evidence type="ECO:0000256" key="12">
    <source>
        <dbReference type="ARBA" id="ARBA00022989"/>
    </source>
</evidence>
<evidence type="ECO:0000256" key="10">
    <source>
        <dbReference type="ARBA" id="ARBA00022777"/>
    </source>
</evidence>
<proteinExistence type="inferred from homology"/>
<organism evidence="20 21">
    <name type="scientific">Algibacter luteus</name>
    <dbReference type="NCBI Taxonomy" id="1178825"/>
    <lineage>
        <taxon>Bacteria</taxon>
        <taxon>Pseudomonadati</taxon>
        <taxon>Bacteroidota</taxon>
        <taxon>Flavobacteriia</taxon>
        <taxon>Flavobacteriales</taxon>
        <taxon>Flavobacteriaceae</taxon>
        <taxon>Algibacter</taxon>
    </lineage>
</organism>
<keyword evidence="13 17" id="KW-0472">Membrane</keyword>
<feature type="transmembrane region" description="Helical" evidence="17">
    <location>
        <begin position="489"/>
        <end position="508"/>
    </location>
</feature>
<evidence type="ECO:0000256" key="5">
    <source>
        <dbReference type="ARBA" id="ARBA00022475"/>
    </source>
</evidence>
<accession>A0A1M6GQW5</accession>
<evidence type="ECO:0000256" key="9">
    <source>
        <dbReference type="ARBA" id="ARBA00022741"/>
    </source>
</evidence>
<dbReference type="eggNOG" id="COG3206">
    <property type="taxonomic scope" value="Bacteria"/>
</dbReference>
<protein>
    <recommendedName>
        <fullName evidence="4">non-specific protein-tyrosine kinase</fullName>
        <ecNumber evidence="4">2.7.10.2</ecNumber>
    </recommendedName>
</protein>
<dbReference type="OrthoDB" id="9794577at2"/>
<dbReference type="InterPro" id="IPR025669">
    <property type="entry name" value="AAA_dom"/>
</dbReference>
<evidence type="ECO:0000256" key="7">
    <source>
        <dbReference type="ARBA" id="ARBA00022679"/>
    </source>
</evidence>